<comment type="catalytic activity">
    <reaction evidence="1">
        <text>a uridine in mRNA = a pseudouridine in mRNA</text>
        <dbReference type="Rhea" id="RHEA:56644"/>
        <dbReference type="Rhea" id="RHEA-COMP:14658"/>
        <dbReference type="Rhea" id="RHEA-COMP:14659"/>
        <dbReference type="ChEBI" id="CHEBI:65314"/>
        <dbReference type="ChEBI" id="CHEBI:65315"/>
    </reaction>
</comment>
<dbReference type="EMBL" id="ML977143">
    <property type="protein sequence ID" value="KAF1989854.1"/>
    <property type="molecule type" value="Genomic_DNA"/>
</dbReference>
<accession>A0A6G1H9X0</accession>
<dbReference type="OrthoDB" id="9995526at2759"/>
<feature type="compositionally biased region" description="Basic and acidic residues" evidence="6">
    <location>
        <begin position="387"/>
        <end position="410"/>
    </location>
</feature>
<evidence type="ECO:0000256" key="5">
    <source>
        <dbReference type="ARBA" id="ARBA00023235"/>
    </source>
</evidence>
<feature type="region of interest" description="Disordered" evidence="6">
    <location>
        <begin position="228"/>
        <end position="308"/>
    </location>
</feature>
<sequence length="466" mass="51609">MTGGKVVEGVFAINKPQGVSSAQLLRDVQTRFKPSSLFKPYFEAQKELIQRELGPRGKPTRKQRMHLENVKIGHGGTLDPLATGVLIAGVGTGTKVLQGFLECTKSYEAVILFGAATDSYDRLGKIVKKAPFEHITKTMVEEALKKFRGEFMQLPPLYSALRVQGKKLYEYAREGKEVPVAIEKRPANVLELEMLEYWDGGDHPHQWPKEEVEGEDKAVAERIMKMADAETENTSAAADGASKRKRSSSPDDAVVPVSPVAKKTRTTPPPTAESEDSGEPTMAGALPPSDQEPTEVPETTEAQPKPPACKLRLTVTSGFYVRSLAHDLGAAVGSSAIMSELVRTRQGDFELGKNVLEWENFQEKEEVWGPKVEGLLDEWVASQRSQSPKDRKGGGKERGANQKLSYEERRRRSRSQGSRSRSRQRAVYDKTTVTDEAKDKGEQNEQKKSRSRSVSRQREPAEDSTA</sequence>
<dbReference type="GO" id="GO:0003723">
    <property type="term" value="F:RNA binding"/>
    <property type="evidence" value="ECO:0007669"/>
    <property type="project" value="InterPro"/>
</dbReference>
<dbReference type="GO" id="GO:0006400">
    <property type="term" value="P:tRNA modification"/>
    <property type="evidence" value="ECO:0007669"/>
    <property type="project" value="TreeGrafter"/>
</dbReference>
<feature type="region of interest" description="Disordered" evidence="6">
    <location>
        <begin position="382"/>
        <end position="466"/>
    </location>
</feature>
<evidence type="ECO:0000256" key="2">
    <source>
        <dbReference type="ARBA" id="ARBA00008999"/>
    </source>
</evidence>
<dbReference type="PANTHER" id="PTHR13767">
    <property type="entry name" value="TRNA-PSEUDOURIDINE SYNTHASE"/>
    <property type="match status" value="1"/>
</dbReference>
<evidence type="ECO:0000259" key="7">
    <source>
        <dbReference type="Pfam" id="PF01509"/>
    </source>
</evidence>
<dbReference type="EC" id="5.4.99.25" evidence="3"/>
<dbReference type="GO" id="GO:0160148">
    <property type="term" value="F:tRNA pseudouridine(55) synthase activity"/>
    <property type="evidence" value="ECO:0007669"/>
    <property type="project" value="UniProtKB-EC"/>
</dbReference>
<dbReference type="HAMAP" id="MF_01080">
    <property type="entry name" value="TruB_bact"/>
    <property type="match status" value="1"/>
</dbReference>
<evidence type="ECO:0000256" key="4">
    <source>
        <dbReference type="ARBA" id="ARBA00022694"/>
    </source>
</evidence>
<dbReference type="InterPro" id="IPR002501">
    <property type="entry name" value="PsdUridine_synth_N"/>
</dbReference>
<dbReference type="GO" id="GO:1990481">
    <property type="term" value="P:mRNA pseudouridine synthesis"/>
    <property type="evidence" value="ECO:0007669"/>
    <property type="project" value="TreeGrafter"/>
</dbReference>
<keyword evidence="9" id="KW-1185">Reference proteome</keyword>
<dbReference type="PANTHER" id="PTHR13767:SF2">
    <property type="entry name" value="PSEUDOURIDYLATE SYNTHASE TRUB1"/>
    <property type="match status" value="1"/>
</dbReference>
<comment type="similarity">
    <text evidence="2">Belongs to the pseudouridine synthase TruB family.</text>
</comment>
<proteinExistence type="inferred from homology"/>
<dbReference type="Proteomes" id="UP000800041">
    <property type="component" value="Unassembled WGS sequence"/>
</dbReference>
<dbReference type="AlphaFoldDB" id="A0A6G1H9X0"/>
<protein>
    <recommendedName>
        <fullName evidence="3">tRNA pseudouridine(55) synthase</fullName>
        <ecNumber evidence="3">5.4.99.25</ecNumber>
    </recommendedName>
</protein>
<feature type="compositionally biased region" description="Low complexity" evidence="6">
    <location>
        <begin position="250"/>
        <end position="261"/>
    </location>
</feature>
<feature type="domain" description="Pseudouridine synthase II N-terminal" evidence="7">
    <location>
        <begin position="66"/>
        <end position="197"/>
    </location>
</feature>
<keyword evidence="4" id="KW-0819">tRNA processing</keyword>
<keyword evidence="5" id="KW-0413">Isomerase</keyword>
<evidence type="ECO:0000256" key="3">
    <source>
        <dbReference type="ARBA" id="ARBA00012787"/>
    </source>
</evidence>
<evidence type="ECO:0000313" key="8">
    <source>
        <dbReference type="EMBL" id="KAF1989854.1"/>
    </source>
</evidence>
<dbReference type="GO" id="GO:0005634">
    <property type="term" value="C:nucleus"/>
    <property type="evidence" value="ECO:0007669"/>
    <property type="project" value="TreeGrafter"/>
</dbReference>
<reference evidence="8" key="1">
    <citation type="journal article" date="2020" name="Stud. Mycol.">
        <title>101 Dothideomycetes genomes: a test case for predicting lifestyles and emergence of pathogens.</title>
        <authorList>
            <person name="Haridas S."/>
            <person name="Albert R."/>
            <person name="Binder M."/>
            <person name="Bloem J."/>
            <person name="Labutti K."/>
            <person name="Salamov A."/>
            <person name="Andreopoulos B."/>
            <person name="Baker S."/>
            <person name="Barry K."/>
            <person name="Bills G."/>
            <person name="Bluhm B."/>
            <person name="Cannon C."/>
            <person name="Castanera R."/>
            <person name="Culley D."/>
            <person name="Daum C."/>
            <person name="Ezra D."/>
            <person name="Gonzalez J."/>
            <person name="Henrissat B."/>
            <person name="Kuo A."/>
            <person name="Liang C."/>
            <person name="Lipzen A."/>
            <person name="Lutzoni F."/>
            <person name="Magnuson J."/>
            <person name="Mondo S."/>
            <person name="Nolan M."/>
            <person name="Ohm R."/>
            <person name="Pangilinan J."/>
            <person name="Park H.-J."/>
            <person name="Ramirez L."/>
            <person name="Alfaro M."/>
            <person name="Sun H."/>
            <person name="Tritt A."/>
            <person name="Yoshinaga Y."/>
            <person name="Zwiers L.-H."/>
            <person name="Turgeon B."/>
            <person name="Goodwin S."/>
            <person name="Spatafora J."/>
            <person name="Crous P."/>
            <person name="Grigoriev I."/>
        </authorList>
    </citation>
    <scope>NUCLEOTIDE SEQUENCE</scope>
    <source>
        <strain evidence="8">CBS 113979</strain>
    </source>
</reference>
<organism evidence="8 9">
    <name type="scientific">Aulographum hederae CBS 113979</name>
    <dbReference type="NCBI Taxonomy" id="1176131"/>
    <lineage>
        <taxon>Eukaryota</taxon>
        <taxon>Fungi</taxon>
        <taxon>Dikarya</taxon>
        <taxon>Ascomycota</taxon>
        <taxon>Pezizomycotina</taxon>
        <taxon>Dothideomycetes</taxon>
        <taxon>Pleosporomycetidae</taxon>
        <taxon>Aulographales</taxon>
        <taxon>Aulographaceae</taxon>
    </lineage>
</organism>
<dbReference type="Pfam" id="PF01509">
    <property type="entry name" value="TruB_N"/>
    <property type="match status" value="1"/>
</dbReference>
<evidence type="ECO:0000256" key="1">
    <source>
        <dbReference type="ARBA" id="ARBA00001166"/>
    </source>
</evidence>
<evidence type="ECO:0000313" key="9">
    <source>
        <dbReference type="Proteomes" id="UP000800041"/>
    </source>
</evidence>
<name>A0A6G1H9X0_9PEZI</name>
<feature type="compositionally biased region" description="Basic and acidic residues" evidence="6">
    <location>
        <begin position="456"/>
        <end position="466"/>
    </location>
</feature>
<dbReference type="InterPro" id="IPR014780">
    <property type="entry name" value="tRNA_psdUridine_synth_TruB"/>
</dbReference>
<feature type="compositionally biased region" description="Basic and acidic residues" evidence="6">
    <location>
        <begin position="426"/>
        <end position="448"/>
    </location>
</feature>
<evidence type="ECO:0000256" key="6">
    <source>
        <dbReference type="SAM" id="MobiDB-lite"/>
    </source>
</evidence>
<dbReference type="InterPro" id="IPR020103">
    <property type="entry name" value="PsdUridine_synth_cat_dom_sf"/>
</dbReference>
<dbReference type="SUPFAM" id="SSF55120">
    <property type="entry name" value="Pseudouridine synthase"/>
    <property type="match status" value="1"/>
</dbReference>
<dbReference type="Gene3D" id="3.30.2350.10">
    <property type="entry name" value="Pseudouridine synthase"/>
    <property type="match status" value="1"/>
</dbReference>
<gene>
    <name evidence="8" type="ORF">K402DRAFT_390182</name>
</gene>